<dbReference type="Proteomes" id="UP000198327">
    <property type="component" value="Unassembled WGS sequence"/>
</dbReference>
<gene>
    <name evidence="2" type="ORF">SAMN05421642_109191</name>
</gene>
<dbReference type="EMBL" id="FZOW01000009">
    <property type="protein sequence ID" value="SNT11777.1"/>
    <property type="molecule type" value="Genomic_DNA"/>
</dbReference>
<name>A0A239K090_9NOCA</name>
<evidence type="ECO:0000313" key="3">
    <source>
        <dbReference type="Proteomes" id="UP000198327"/>
    </source>
</evidence>
<protein>
    <submittedName>
        <fullName evidence="2">Predicted kinase, aminoglycoside phosphotransferase (APT) family</fullName>
    </submittedName>
</protein>
<dbReference type="GO" id="GO:0016301">
    <property type="term" value="F:kinase activity"/>
    <property type="evidence" value="ECO:0007669"/>
    <property type="project" value="UniProtKB-KW"/>
</dbReference>
<sequence length="339" mass="36533">MWEWSDEQLRALQQFLEERGLASGPVTTATIGDGHSNLTYLVSDGTRQMVLRRPPPPPVPRGAHDMLREARLISALSGTDVPVADVLATGQVGDVLDVPFYVMSHVQGPVVTTETPDALRSPADRLAVAYDLVDTLAALHKVDWRAAGLDDIGKPEGFNRRHLERMGKLVADESGRPPAAFAAIDGWLAANVPSESGAAIIHNDYRIGNVILAPDSPGRIAAVLDWELATIGDPLFDVGYFLASYPVAGEPLTPTAELGIAVLEDGYPTRDEIAQRYSAVTGADLGNIDWYTALALWKLAVLYEYGRRRADRGVGDLYYKDPALVESFLGAAHRAAGIA</sequence>
<dbReference type="Gene3D" id="3.30.200.20">
    <property type="entry name" value="Phosphorylase Kinase, domain 1"/>
    <property type="match status" value="1"/>
</dbReference>
<keyword evidence="2" id="KW-0808">Transferase</keyword>
<dbReference type="PANTHER" id="PTHR21310">
    <property type="entry name" value="AMINOGLYCOSIDE PHOSPHOTRANSFERASE-RELATED-RELATED"/>
    <property type="match status" value="1"/>
</dbReference>
<organism evidence="2 3">
    <name type="scientific">Rhodococcoides kyotonense</name>
    <dbReference type="NCBI Taxonomy" id="398843"/>
    <lineage>
        <taxon>Bacteria</taxon>
        <taxon>Bacillati</taxon>
        <taxon>Actinomycetota</taxon>
        <taxon>Actinomycetes</taxon>
        <taxon>Mycobacteriales</taxon>
        <taxon>Nocardiaceae</taxon>
        <taxon>Rhodococcoides</taxon>
    </lineage>
</organism>
<evidence type="ECO:0000313" key="2">
    <source>
        <dbReference type="EMBL" id="SNT11777.1"/>
    </source>
</evidence>
<dbReference type="Pfam" id="PF01636">
    <property type="entry name" value="APH"/>
    <property type="match status" value="1"/>
</dbReference>
<evidence type="ECO:0000259" key="1">
    <source>
        <dbReference type="Pfam" id="PF01636"/>
    </source>
</evidence>
<feature type="domain" description="Aminoglycoside phosphotransferase" evidence="1">
    <location>
        <begin position="30"/>
        <end position="249"/>
    </location>
</feature>
<dbReference type="InterPro" id="IPR011009">
    <property type="entry name" value="Kinase-like_dom_sf"/>
</dbReference>
<keyword evidence="2" id="KW-0418">Kinase</keyword>
<dbReference type="SUPFAM" id="SSF56112">
    <property type="entry name" value="Protein kinase-like (PK-like)"/>
    <property type="match status" value="1"/>
</dbReference>
<dbReference type="AlphaFoldDB" id="A0A239K090"/>
<dbReference type="Gene3D" id="3.90.1200.10">
    <property type="match status" value="1"/>
</dbReference>
<proteinExistence type="predicted"/>
<dbReference type="InterPro" id="IPR051678">
    <property type="entry name" value="AGP_Transferase"/>
</dbReference>
<dbReference type="InterPro" id="IPR002575">
    <property type="entry name" value="Aminoglycoside_PTrfase"/>
</dbReference>
<reference evidence="3" key="1">
    <citation type="submission" date="2017-06" db="EMBL/GenBank/DDBJ databases">
        <authorList>
            <person name="Varghese N."/>
            <person name="Submissions S."/>
        </authorList>
    </citation>
    <scope>NUCLEOTIDE SEQUENCE [LARGE SCALE GENOMIC DNA]</scope>
    <source>
        <strain evidence="3">JCM 23211</strain>
    </source>
</reference>
<accession>A0A239K090</accession>
<keyword evidence="3" id="KW-1185">Reference proteome</keyword>
<dbReference type="InterPro" id="IPR041726">
    <property type="entry name" value="ACAD10_11_N"/>
</dbReference>
<dbReference type="CDD" id="cd05154">
    <property type="entry name" value="ACAD10_11_N-like"/>
    <property type="match status" value="1"/>
</dbReference>
<dbReference type="PANTHER" id="PTHR21310:SF40">
    <property type="entry name" value="AMINOGLYCOSIDE PHOSPHOTRANSFERASE DOMAIN-CONTAINING PROTEIN-RELATED"/>
    <property type="match status" value="1"/>
</dbReference>